<dbReference type="Proteomes" id="UP000590740">
    <property type="component" value="Unassembled WGS sequence"/>
</dbReference>
<protein>
    <submittedName>
        <fullName evidence="1">Putative hydrolase of the HAD superfamily</fullName>
    </submittedName>
</protein>
<dbReference type="GO" id="GO:0016787">
    <property type="term" value="F:hydrolase activity"/>
    <property type="evidence" value="ECO:0007669"/>
    <property type="project" value="UniProtKB-KW"/>
</dbReference>
<dbReference type="Pfam" id="PF00702">
    <property type="entry name" value="Hydrolase"/>
    <property type="match status" value="1"/>
</dbReference>
<sequence>MALSTLFFDAAGTLIRPAESVGQTYAQHAQKLGIEADPETLMQAFRAVWKQTPPPLYPVGQPSADDDRGWWRTLVGDVFGRVHGAPLQESVLDELFDGLYRHFAKAEAWHVFDDVLPALEDLARDHRLLVLSNFDRRLHSILGGHDLLRFFDGVVISSEVGAAKPHARMFETALEAAGCQPGQALHIGDDVRCDLGGAQSCGIHAFQVKRPESDLGVLVQKVRSGAYSGLRNPDL</sequence>
<name>A0A7W7YBM4_9BACT</name>
<dbReference type="SUPFAM" id="SSF56784">
    <property type="entry name" value="HAD-like"/>
    <property type="match status" value="1"/>
</dbReference>
<gene>
    <name evidence="1" type="ORF">HNQ65_002774</name>
</gene>
<dbReference type="NCBIfam" id="TIGR02252">
    <property type="entry name" value="DREG-2"/>
    <property type="match status" value="1"/>
</dbReference>
<dbReference type="NCBIfam" id="TIGR01549">
    <property type="entry name" value="HAD-SF-IA-v1"/>
    <property type="match status" value="1"/>
</dbReference>
<dbReference type="PANTHER" id="PTHR46191">
    <property type="match status" value="1"/>
</dbReference>
<dbReference type="Gene3D" id="3.40.50.1000">
    <property type="entry name" value="HAD superfamily/HAD-like"/>
    <property type="match status" value="1"/>
</dbReference>
<proteinExistence type="predicted"/>
<reference evidence="1 2" key="1">
    <citation type="submission" date="2020-08" db="EMBL/GenBank/DDBJ databases">
        <title>Genomic Encyclopedia of Type Strains, Phase IV (KMG-IV): sequencing the most valuable type-strain genomes for metagenomic binning, comparative biology and taxonomic classification.</title>
        <authorList>
            <person name="Goeker M."/>
        </authorList>
    </citation>
    <scope>NUCLEOTIDE SEQUENCE [LARGE SCALE GENOMIC DNA]</scope>
    <source>
        <strain evidence="1 2">DSM 12252</strain>
    </source>
</reference>
<dbReference type="InterPro" id="IPR023214">
    <property type="entry name" value="HAD_sf"/>
</dbReference>
<organism evidence="1 2">
    <name type="scientific">Prosthecobacter vanneervenii</name>
    <dbReference type="NCBI Taxonomy" id="48466"/>
    <lineage>
        <taxon>Bacteria</taxon>
        <taxon>Pseudomonadati</taxon>
        <taxon>Verrucomicrobiota</taxon>
        <taxon>Verrucomicrobiia</taxon>
        <taxon>Verrucomicrobiales</taxon>
        <taxon>Verrucomicrobiaceae</taxon>
        <taxon>Prosthecobacter</taxon>
    </lineage>
</organism>
<evidence type="ECO:0000313" key="1">
    <source>
        <dbReference type="EMBL" id="MBB5033191.1"/>
    </source>
</evidence>
<dbReference type="InterPro" id="IPR011949">
    <property type="entry name" value="HAD-SF_hydro_IA_REG-2-like"/>
</dbReference>
<evidence type="ECO:0000313" key="2">
    <source>
        <dbReference type="Proteomes" id="UP000590740"/>
    </source>
</evidence>
<dbReference type="InterPro" id="IPR044924">
    <property type="entry name" value="HAD-SF_hydro_IA_REG-2-like_cap"/>
</dbReference>
<dbReference type="InterPro" id="IPR006439">
    <property type="entry name" value="HAD-SF_hydro_IA"/>
</dbReference>
<accession>A0A7W7YBM4</accession>
<keyword evidence="1" id="KW-0378">Hydrolase</keyword>
<dbReference type="SFLD" id="SFLDS00003">
    <property type="entry name" value="Haloacid_Dehalogenase"/>
    <property type="match status" value="1"/>
</dbReference>
<keyword evidence="2" id="KW-1185">Reference proteome</keyword>
<dbReference type="SFLD" id="SFLDG01129">
    <property type="entry name" value="C1.5:_HAD__Beta-PGM__Phosphata"/>
    <property type="match status" value="1"/>
</dbReference>
<dbReference type="EMBL" id="JACHIG010000005">
    <property type="protein sequence ID" value="MBB5033191.1"/>
    <property type="molecule type" value="Genomic_DNA"/>
</dbReference>
<dbReference type="InterPro" id="IPR051828">
    <property type="entry name" value="HAD-like_hydrolase_domain"/>
</dbReference>
<dbReference type="InterPro" id="IPR036412">
    <property type="entry name" value="HAD-like_sf"/>
</dbReference>
<dbReference type="PANTHER" id="PTHR46191:SF2">
    <property type="entry name" value="HALOACID DEHALOGENASE-LIKE HYDROLASE DOMAIN-CONTAINING PROTEIN 3"/>
    <property type="match status" value="1"/>
</dbReference>
<dbReference type="Gene3D" id="1.10.150.720">
    <property type="entry name" value="Haloacid dehalogenase-like hydrolase"/>
    <property type="match status" value="1"/>
</dbReference>
<dbReference type="AlphaFoldDB" id="A0A7W7YBM4"/>
<comment type="caution">
    <text evidence="1">The sequence shown here is derived from an EMBL/GenBank/DDBJ whole genome shotgun (WGS) entry which is preliminary data.</text>
</comment>
<dbReference type="RefSeq" id="WP_184340104.1">
    <property type="nucleotide sequence ID" value="NZ_JACHIG010000005.1"/>
</dbReference>